<evidence type="ECO:0000313" key="2">
    <source>
        <dbReference type="EMBL" id="OQD79254.1"/>
    </source>
</evidence>
<accession>A0A1V6PQJ2</accession>
<proteinExistence type="predicted"/>
<reference evidence="3" key="1">
    <citation type="journal article" date="2017" name="Nat. Microbiol.">
        <title>Global analysis of biosynthetic gene clusters reveals vast potential of secondary metabolite production in Penicillium species.</title>
        <authorList>
            <person name="Nielsen J.C."/>
            <person name="Grijseels S."/>
            <person name="Prigent S."/>
            <person name="Ji B."/>
            <person name="Dainat J."/>
            <person name="Nielsen K.F."/>
            <person name="Frisvad J.C."/>
            <person name="Workman M."/>
            <person name="Nielsen J."/>
        </authorList>
    </citation>
    <scope>NUCLEOTIDE SEQUENCE [LARGE SCALE GENOMIC DNA]</scope>
    <source>
        <strain evidence="3">IBT 31811</strain>
    </source>
</reference>
<comment type="caution">
    <text evidence="2">The sequence shown here is derived from an EMBL/GenBank/DDBJ whole genome shotgun (WGS) entry which is preliminary data.</text>
</comment>
<evidence type="ECO:0000313" key="3">
    <source>
        <dbReference type="Proteomes" id="UP000191672"/>
    </source>
</evidence>
<dbReference type="EMBL" id="MDYN01000056">
    <property type="protein sequence ID" value="OQD79254.1"/>
    <property type="molecule type" value="Genomic_DNA"/>
</dbReference>
<organism evidence="2 3">
    <name type="scientific">Penicillium antarcticum</name>
    <dbReference type="NCBI Taxonomy" id="416450"/>
    <lineage>
        <taxon>Eukaryota</taxon>
        <taxon>Fungi</taxon>
        <taxon>Dikarya</taxon>
        <taxon>Ascomycota</taxon>
        <taxon>Pezizomycotina</taxon>
        <taxon>Eurotiomycetes</taxon>
        <taxon>Eurotiomycetidae</taxon>
        <taxon>Eurotiales</taxon>
        <taxon>Aspergillaceae</taxon>
        <taxon>Penicillium</taxon>
    </lineage>
</organism>
<feature type="region of interest" description="Disordered" evidence="1">
    <location>
        <begin position="1"/>
        <end position="92"/>
    </location>
</feature>
<evidence type="ECO:0000256" key="1">
    <source>
        <dbReference type="SAM" id="MobiDB-lite"/>
    </source>
</evidence>
<name>A0A1V6PQJ2_9EURO</name>
<feature type="compositionally biased region" description="Polar residues" evidence="1">
    <location>
        <begin position="41"/>
        <end position="50"/>
    </location>
</feature>
<protein>
    <submittedName>
        <fullName evidence="2">Uncharacterized protein</fullName>
    </submittedName>
</protein>
<feature type="region of interest" description="Disordered" evidence="1">
    <location>
        <begin position="146"/>
        <end position="165"/>
    </location>
</feature>
<dbReference type="AlphaFoldDB" id="A0A1V6PQJ2"/>
<feature type="compositionally biased region" description="Low complexity" evidence="1">
    <location>
        <begin position="149"/>
        <end position="165"/>
    </location>
</feature>
<dbReference type="Proteomes" id="UP000191672">
    <property type="component" value="Unassembled WGS sequence"/>
</dbReference>
<sequence length="165" mass="18055">MAGRQTRAAGDGNQQPQYEHTDRQTPRQAQQQGLSPPYTARHSTQEQNARPGSPDELMPDGFGDIDSMFPQGPIYDTSAFPARPMLDQGHHPTSSQLFDEVLEGFLISCANELYPNMRKRLEDEQAKATLIGLLSSYFRAEMGMGQSGGASNSNSVGNEGSDFQT</sequence>
<gene>
    <name evidence="2" type="ORF">PENANT_c056G05931</name>
</gene>
<keyword evidence="3" id="KW-1185">Reference proteome</keyword>